<name>A0A0W8E989_9ZZZZ</name>
<evidence type="ECO:0000259" key="1">
    <source>
        <dbReference type="Pfam" id="PF02915"/>
    </source>
</evidence>
<feature type="domain" description="Rubrerythrin diiron-binding" evidence="1">
    <location>
        <begin position="5"/>
        <end position="59"/>
    </location>
</feature>
<dbReference type="InterPro" id="IPR012347">
    <property type="entry name" value="Ferritin-like"/>
</dbReference>
<gene>
    <name evidence="2" type="ORF">ASZ90_017542</name>
</gene>
<dbReference type="EMBL" id="LNQE01001831">
    <property type="protein sequence ID" value="KUG05053.1"/>
    <property type="molecule type" value="Genomic_DNA"/>
</dbReference>
<dbReference type="SUPFAM" id="SSF47240">
    <property type="entry name" value="Ferritin-like"/>
    <property type="match status" value="1"/>
</dbReference>
<dbReference type="Pfam" id="PF02915">
    <property type="entry name" value="Rubrerythrin"/>
    <property type="match status" value="1"/>
</dbReference>
<dbReference type="GO" id="GO:0016491">
    <property type="term" value="F:oxidoreductase activity"/>
    <property type="evidence" value="ECO:0007669"/>
    <property type="project" value="InterPro"/>
</dbReference>
<evidence type="ECO:0000313" key="2">
    <source>
        <dbReference type="EMBL" id="KUG05053.1"/>
    </source>
</evidence>
<dbReference type="AlphaFoldDB" id="A0A0W8E989"/>
<proteinExistence type="predicted"/>
<sequence>MDIKEALDIAIQEELKAVARYRQMAGEAEDAETRLLLEQLAREEDMHHRKLSERLKAIRLMG</sequence>
<dbReference type="InterPro" id="IPR009078">
    <property type="entry name" value="Ferritin-like_SF"/>
</dbReference>
<reference evidence="2" key="1">
    <citation type="journal article" date="2015" name="Proc. Natl. Acad. Sci. U.S.A.">
        <title>Networks of energetic and metabolic interactions define dynamics in microbial communities.</title>
        <authorList>
            <person name="Embree M."/>
            <person name="Liu J.K."/>
            <person name="Al-Bassam M.M."/>
            <person name="Zengler K."/>
        </authorList>
    </citation>
    <scope>NUCLEOTIDE SEQUENCE</scope>
</reference>
<protein>
    <recommendedName>
        <fullName evidence="1">Rubrerythrin diiron-binding domain-containing protein</fullName>
    </recommendedName>
</protein>
<organism evidence="2">
    <name type="scientific">hydrocarbon metagenome</name>
    <dbReference type="NCBI Taxonomy" id="938273"/>
    <lineage>
        <taxon>unclassified sequences</taxon>
        <taxon>metagenomes</taxon>
        <taxon>ecological metagenomes</taxon>
    </lineage>
</organism>
<dbReference type="Gene3D" id="1.20.1260.10">
    <property type="match status" value="1"/>
</dbReference>
<accession>A0A0W8E989</accession>
<comment type="caution">
    <text evidence="2">The sequence shown here is derived from an EMBL/GenBank/DDBJ whole genome shotgun (WGS) entry which is preliminary data.</text>
</comment>
<dbReference type="InterPro" id="IPR003251">
    <property type="entry name" value="Rr_diiron-bd_dom"/>
</dbReference>
<dbReference type="GO" id="GO:0046872">
    <property type="term" value="F:metal ion binding"/>
    <property type="evidence" value="ECO:0007669"/>
    <property type="project" value="InterPro"/>
</dbReference>